<accession>X8JBD6</accession>
<organism evidence="2 3">
    <name type="scientific">Rhizoctonia solani AG-3 Rhs1AP</name>
    <dbReference type="NCBI Taxonomy" id="1086054"/>
    <lineage>
        <taxon>Eukaryota</taxon>
        <taxon>Fungi</taxon>
        <taxon>Dikarya</taxon>
        <taxon>Basidiomycota</taxon>
        <taxon>Agaricomycotina</taxon>
        <taxon>Agaricomycetes</taxon>
        <taxon>Cantharellales</taxon>
        <taxon>Ceratobasidiaceae</taxon>
        <taxon>Rhizoctonia</taxon>
    </lineage>
</organism>
<name>X8JBD6_9AGAM</name>
<dbReference type="Proteomes" id="UP000030108">
    <property type="component" value="Unassembled WGS sequence"/>
</dbReference>
<dbReference type="OrthoDB" id="5086500at2759"/>
<dbReference type="AlphaFoldDB" id="X8JBD6"/>
<gene>
    <name evidence="2" type="ORF">RSOL_379980</name>
</gene>
<proteinExistence type="predicted"/>
<feature type="chain" id="PRO_5004988752" evidence="1">
    <location>
        <begin position="19"/>
        <end position="221"/>
    </location>
</feature>
<keyword evidence="1" id="KW-0732">Signal</keyword>
<evidence type="ECO:0000313" key="3">
    <source>
        <dbReference type="Proteomes" id="UP000030108"/>
    </source>
</evidence>
<evidence type="ECO:0000313" key="2">
    <source>
        <dbReference type="EMBL" id="EUC60979.1"/>
    </source>
</evidence>
<dbReference type="EMBL" id="JATN01000319">
    <property type="protein sequence ID" value="EUC60979.1"/>
    <property type="molecule type" value="Genomic_DNA"/>
</dbReference>
<comment type="caution">
    <text evidence="2">The sequence shown here is derived from an EMBL/GenBank/DDBJ whole genome shotgun (WGS) entry which is preliminary data.</text>
</comment>
<reference evidence="3" key="1">
    <citation type="journal article" date="2014" name="Genome Announc.">
        <title>Draft genome sequence of the plant-pathogenic soil fungus Rhizoctonia solani anastomosis group 3 strain Rhs1AP.</title>
        <authorList>
            <person name="Cubeta M.A."/>
            <person name="Thomas E."/>
            <person name="Dean R.A."/>
            <person name="Jabaji S."/>
            <person name="Neate S.M."/>
            <person name="Tavantzis S."/>
            <person name="Toda T."/>
            <person name="Vilgalys R."/>
            <person name="Bharathan N."/>
            <person name="Fedorova-Abrams N."/>
            <person name="Pakala S.B."/>
            <person name="Pakala S.M."/>
            <person name="Zafar N."/>
            <person name="Joardar V."/>
            <person name="Losada L."/>
            <person name="Nierman W.C."/>
        </authorList>
    </citation>
    <scope>NUCLEOTIDE SEQUENCE [LARGE SCALE GENOMIC DNA]</scope>
    <source>
        <strain evidence="3">AG-3</strain>
    </source>
</reference>
<feature type="signal peptide" evidence="1">
    <location>
        <begin position="1"/>
        <end position="18"/>
    </location>
</feature>
<sequence length="221" mass="23261">MKAIVSTLLVCSAYLVAAVDTWGGSYALGPAKTNIIEMTTTLTPGAAPPTQAGKLFLWPGISNGTGELIQTTLEHWPDNSWCGAKKREWCVRASVFGSFGQRDGNAAVVKVTDSVTIHYKLGPNKLTWTQNVLINRKVVSTLQSNSGPYMKGWGTGTECNGGCTGTTSPQKYTNTVITLDAADPKFGSTASSARGATATGLTSEQGGKVWKIATINVPKMG</sequence>
<protein>
    <submittedName>
        <fullName evidence="2">Uncharacterized protein</fullName>
    </submittedName>
</protein>
<evidence type="ECO:0000256" key="1">
    <source>
        <dbReference type="SAM" id="SignalP"/>
    </source>
</evidence>